<organism evidence="1 2">
    <name type="scientific">Sphingomonas swuensis</name>
    <dbReference type="NCBI Taxonomy" id="977800"/>
    <lineage>
        <taxon>Bacteria</taxon>
        <taxon>Pseudomonadati</taxon>
        <taxon>Pseudomonadota</taxon>
        <taxon>Alphaproteobacteria</taxon>
        <taxon>Sphingomonadales</taxon>
        <taxon>Sphingomonadaceae</taxon>
        <taxon>Sphingomonas</taxon>
    </lineage>
</organism>
<name>A0ABP7SL96_9SPHN</name>
<keyword evidence="2" id="KW-1185">Reference proteome</keyword>
<gene>
    <name evidence="1" type="ORF">GCM10022280_09370</name>
</gene>
<reference evidence="2" key="1">
    <citation type="journal article" date="2019" name="Int. J. Syst. Evol. Microbiol.">
        <title>The Global Catalogue of Microorganisms (GCM) 10K type strain sequencing project: providing services to taxonomists for standard genome sequencing and annotation.</title>
        <authorList>
            <consortium name="The Broad Institute Genomics Platform"/>
            <consortium name="The Broad Institute Genome Sequencing Center for Infectious Disease"/>
            <person name="Wu L."/>
            <person name="Ma J."/>
        </authorList>
    </citation>
    <scope>NUCLEOTIDE SEQUENCE [LARGE SCALE GENOMIC DNA]</scope>
    <source>
        <strain evidence="2">JCM 17563</strain>
    </source>
</reference>
<protein>
    <recommendedName>
        <fullName evidence="3">DUF306 domain-containing protein</fullName>
    </recommendedName>
</protein>
<dbReference type="Proteomes" id="UP001500235">
    <property type="component" value="Unassembled WGS sequence"/>
</dbReference>
<sequence>MVGGLDRRGSSEAAALAGRYELEGGATAAQRNGAKPPELILTRNAYYLWDGCNHAEGLALAYERQLFLHGSGLSTLANCMPGRDDPRFKRINVSEPRIGRTLDGLLLSSTAGAMRLRRTGEVPSTSDGVTTRLKPGTNFTFIDRGGGTLVILAGNRFHLTQSCGATEGRWRAAPGERDGGVRFGPDRTTETCMRDPAPHPLQRIYSDNVDVAIGPIRDIALFAGRFGSARARLAH</sequence>
<proteinExistence type="predicted"/>
<evidence type="ECO:0008006" key="3">
    <source>
        <dbReference type="Google" id="ProtNLM"/>
    </source>
</evidence>
<dbReference type="EMBL" id="BAABBQ010000001">
    <property type="protein sequence ID" value="GAA4013287.1"/>
    <property type="molecule type" value="Genomic_DNA"/>
</dbReference>
<comment type="caution">
    <text evidence="1">The sequence shown here is derived from an EMBL/GenBank/DDBJ whole genome shotgun (WGS) entry which is preliminary data.</text>
</comment>
<evidence type="ECO:0000313" key="2">
    <source>
        <dbReference type="Proteomes" id="UP001500235"/>
    </source>
</evidence>
<accession>A0ABP7SL96</accession>
<evidence type="ECO:0000313" key="1">
    <source>
        <dbReference type="EMBL" id="GAA4013287.1"/>
    </source>
</evidence>